<dbReference type="EMBL" id="QGKV02000759">
    <property type="protein sequence ID" value="KAF3569004.1"/>
    <property type="molecule type" value="Genomic_DNA"/>
</dbReference>
<gene>
    <name evidence="1" type="ORF">DY000_02013246</name>
    <name evidence="2" type="ORF">DY000_02013247</name>
</gene>
<protein>
    <submittedName>
        <fullName evidence="2">Uncharacterized protein</fullName>
    </submittedName>
</protein>
<proteinExistence type="predicted"/>
<dbReference type="Proteomes" id="UP000266723">
    <property type="component" value="Unassembled WGS sequence"/>
</dbReference>
<organism evidence="2 3">
    <name type="scientific">Brassica cretica</name>
    <name type="common">Mustard</name>
    <dbReference type="NCBI Taxonomy" id="69181"/>
    <lineage>
        <taxon>Eukaryota</taxon>
        <taxon>Viridiplantae</taxon>
        <taxon>Streptophyta</taxon>
        <taxon>Embryophyta</taxon>
        <taxon>Tracheophyta</taxon>
        <taxon>Spermatophyta</taxon>
        <taxon>Magnoliopsida</taxon>
        <taxon>eudicotyledons</taxon>
        <taxon>Gunneridae</taxon>
        <taxon>Pentapetalae</taxon>
        <taxon>rosids</taxon>
        <taxon>malvids</taxon>
        <taxon>Brassicales</taxon>
        <taxon>Brassicaceae</taxon>
        <taxon>Brassiceae</taxon>
        <taxon>Brassica</taxon>
    </lineage>
</organism>
<evidence type="ECO:0000313" key="2">
    <source>
        <dbReference type="EMBL" id="KAF3569004.1"/>
    </source>
</evidence>
<name>A0ABQ7DBY5_BRACR</name>
<accession>A0ABQ7DBY5</accession>
<evidence type="ECO:0000313" key="3">
    <source>
        <dbReference type="Proteomes" id="UP000266723"/>
    </source>
</evidence>
<keyword evidence="3" id="KW-1185">Reference proteome</keyword>
<reference evidence="2" key="1">
    <citation type="submission" date="2019-12" db="EMBL/GenBank/DDBJ databases">
        <authorList>
            <person name="Studholme D.J."/>
            <person name="Sarris P."/>
        </authorList>
    </citation>
    <scope>NUCLEOTIDE SEQUENCE</scope>
    <source>
        <strain evidence="2">PFS-1207/04</strain>
        <tissue evidence="2">Leaf</tissue>
    </source>
</reference>
<evidence type="ECO:0000313" key="1">
    <source>
        <dbReference type="EMBL" id="KAF3569003.1"/>
    </source>
</evidence>
<reference evidence="2 3" key="2">
    <citation type="journal article" date="2020" name="BMC Genomics">
        <title>Intraspecific diversification of the crop wild relative Brassica cretica Lam. using demographic model selection.</title>
        <authorList>
            <person name="Kioukis A."/>
            <person name="Michalopoulou V.A."/>
            <person name="Briers L."/>
            <person name="Pirintsos S."/>
            <person name="Studholme D.J."/>
            <person name="Pavlidis P."/>
            <person name="Sarris P.F."/>
        </authorList>
    </citation>
    <scope>NUCLEOTIDE SEQUENCE [LARGE SCALE GENOMIC DNA]</scope>
    <source>
        <strain evidence="3">cv. PFS-1207/04</strain>
        <strain evidence="2">PFS-1207/04</strain>
    </source>
</reference>
<sequence>MGTDTTSRLLQFESLKDNAILDLVPVSRPRSDLLKPNGCSKMFLRKALA</sequence>
<comment type="caution">
    <text evidence="2">The sequence shown here is derived from an EMBL/GenBank/DDBJ whole genome shotgun (WGS) entry which is preliminary data.</text>
</comment>
<dbReference type="EMBL" id="QGKV02000759">
    <property type="protein sequence ID" value="KAF3569003.1"/>
    <property type="molecule type" value="Genomic_DNA"/>
</dbReference>